<gene>
    <name evidence="1" type="ORF">LT85_4210</name>
</gene>
<proteinExistence type="predicted"/>
<evidence type="ECO:0000313" key="2">
    <source>
        <dbReference type="Proteomes" id="UP000030302"/>
    </source>
</evidence>
<dbReference type="EMBL" id="CP009962">
    <property type="protein sequence ID" value="AIY43368.1"/>
    <property type="molecule type" value="Genomic_DNA"/>
</dbReference>
<name>A0A0A1FF39_9BURK</name>
<evidence type="ECO:0000313" key="1">
    <source>
        <dbReference type="EMBL" id="AIY43368.1"/>
    </source>
</evidence>
<keyword evidence="2" id="KW-1185">Reference proteome</keyword>
<dbReference type="KEGG" id="care:LT85_4210"/>
<dbReference type="Proteomes" id="UP000030302">
    <property type="component" value="Chromosome"/>
</dbReference>
<dbReference type="HOGENOM" id="CLU_3342450_0_0_4"/>
<dbReference type="AlphaFoldDB" id="A0A0A1FF39"/>
<accession>A0A0A1FF39</accession>
<sequence length="37" mass="3821">MAKAKLLYLNTCAGLAGKARSAAQGCDNIQVPLTTNN</sequence>
<reference evidence="2" key="1">
    <citation type="journal article" date="2014" name="Soil Biol. Biochem.">
        <title>Structure and function of bacterial communities in ageing soils: Insights from the Mendocino ecological staircase.</title>
        <authorList>
            <person name="Uroz S."/>
            <person name="Tech J.J."/>
            <person name="Sawaya N.A."/>
            <person name="Frey-Klett P."/>
            <person name="Leveau J.H.J."/>
        </authorList>
    </citation>
    <scope>NUCLEOTIDE SEQUENCE [LARGE SCALE GENOMIC DNA]</scope>
    <source>
        <strain evidence="2">Cal35</strain>
    </source>
</reference>
<protein>
    <submittedName>
        <fullName evidence="1">Uncharacterized protein</fullName>
    </submittedName>
</protein>
<organism evidence="1 2">
    <name type="scientific">Collimonas arenae</name>
    <dbReference type="NCBI Taxonomy" id="279058"/>
    <lineage>
        <taxon>Bacteria</taxon>
        <taxon>Pseudomonadati</taxon>
        <taxon>Pseudomonadota</taxon>
        <taxon>Betaproteobacteria</taxon>
        <taxon>Burkholderiales</taxon>
        <taxon>Oxalobacteraceae</taxon>
        <taxon>Collimonas</taxon>
    </lineage>
</organism>